<evidence type="ECO:0000256" key="8">
    <source>
        <dbReference type="ARBA" id="ARBA00022989"/>
    </source>
</evidence>
<keyword evidence="7 11" id="KW-0862">Zinc</keyword>
<evidence type="ECO:0000313" key="14">
    <source>
        <dbReference type="EMBL" id="MBT9283655.1"/>
    </source>
</evidence>
<dbReference type="Gene3D" id="3.30.2010.10">
    <property type="entry name" value="Metalloproteases ('zincins'), catalytic domain"/>
    <property type="match status" value="1"/>
</dbReference>
<dbReference type="GO" id="GO:0004222">
    <property type="term" value="F:metalloendopeptidase activity"/>
    <property type="evidence" value="ECO:0007669"/>
    <property type="project" value="InterPro"/>
</dbReference>
<dbReference type="PANTHER" id="PTHR43221:SF1">
    <property type="entry name" value="PROTEASE HTPX"/>
    <property type="match status" value="1"/>
</dbReference>
<evidence type="ECO:0000256" key="4">
    <source>
        <dbReference type="ARBA" id="ARBA00022692"/>
    </source>
</evidence>
<keyword evidence="3 11" id="KW-0645">Protease</keyword>
<feature type="transmembrane region" description="Helical" evidence="12">
    <location>
        <begin position="42"/>
        <end position="61"/>
    </location>
</feature>
<proteinExistence type="inferred from homology"/>
<evidence type="ECO:0000256" key="3">
    <source>
        <dbReference type="ARBA" id="ARBA00022670"/>
    </source>
</evidence>
<dbReference type="Proteomes" id="UP000748108">
    <property type="component" value="Unassembled WGS sequence"/>
</dbReference>
<evidence type="ECO:0000256" key="2">
    <source>
        <dbReference type="ARBA" id="ARBA00022475"/>
    </source>
</evidence>
<dbReference type="AlphaFoldDB" id="A0A947CZK5"/>
<evidence type="ECO:0000256" key="12">
    <source>
        <dbReference type="SAM" id="Phobius"/>
    </source>
</evidence>
<protein>
    <submittedName>
        <fullName evidence="14">M48 family metallopeptidase</fullName>
    </submittedName>
</protein>
<evidence type="ECO:0000256" key="6">
    <source>
        <dbReference type="ARBA" id="ARBA00022801"/>
    </source>
</evidence>
<feature type="domain" description="Peptidase M48" evidence="13">
    <location>
        <begin position="161"/>
        <end position="247"/>
    </location>
</feature>
<dbReference type="InterPro" id="IPR050083">
    <property type="entry name" value="HtpX_protease"/>
</dbReference>
<comment type="caution">
    <text evidence="14">The sequence shown here is derived from an EMBL/GenBank/DDBJ whole genome shotgun (WGS) entry which is preliminary data.</text>
</comment>
<dbReference type="PANTHER" id="PTHR43221">
    <property type="entry name" value="PROTEASE HTPX"/>
    <property type="match status" value="1"/>
</dbReference>
<evidence type="ECO:0000313" key="15">
    <source>
        <dbReference type="Proteomes" id="UP000748108"/>
    </source>
</evidence>
<evidence type="ECO:0000256" key="11">
    <source>
        <dbReference type="RuleBase" id="RU003983"/>
    </source>
</evidence>
<evidence type="ECO:0000259" key="13">
    <source>
        <dbReference type="Pfam" id="PF01435"/>
    </source>
</evidence>
<dbReference type="GO" id="GO:0046872">
    <property type="term" value="F:metal ion binding"/>
    <property type="evidence" value="ECO:0007669"/>
    <property type="project" value="UniProtKB-KW"/>
</dbReference>
<dbReference type="GO" id="GO:0005886">
    <property type="term" value="C:plasma membrane"/>
    <property type="evidence" value="ECO:0007669"/>
    <property type="project" value="UniProtKB-SubCell"/>
</dbReference>
<gene>
    <name evidence="14" type="ORF">KM312_13645</name>
</gene>
<accession>A0A947CZK5</accession>
<evidence type="ECO:0000256" key="9">
    <source>
        <dbReference type="ARBA" id="ARBA00023049"/>
    </source>
</evidence>
<evidence type="ECO:0000256" key="7">
    <source>
        <dbReference type="ARBA" id="ARBA00022833"/>
    </source>
</evidence>
<keyword evidence="4 12" id="KW-0812">Transmembrane</keyword>
<sequence>MQYPNDEKILVHHKEKWYFAVCLVISIAVYAALIVSVKGIPYLIALVVLSVFVHALAMAHLRLNGVRLSPRQFPEVYERIGRLCAQMGLPAVPDVYVVQSGGVLNAFATRFFRRNMIVVYADIFELTATGADDVLEFVIAHELAHLKRRHITKHMLLLPAQWIPFLGKAYSRACEYTCDRIAAFITGNTDAAVNGLIMLAVGKGLYQRVNVGEYLHQSEQNRGFFTWLAEKVSTHPPLPKRIAEVRRFMAGVTPKSFSLAGGQPVGTGP</sequence>
<keyword evidence="2" id="KW-1003">Cell membrane</keyword>
<evidence type="ECO:0000256" key="5">
    <source>
        <dbReference type="ARBA" id="ARBA00022723"/>
    </source>
</evidence>
<dbReference type="EMBL" id="JAHHQF010000119">
    <property type="protein sequence ID" value="MBT9283655.1"/>
    <property type="molecule type" value="Genomic_DNA"/>
</dbReference>
<dbReference type="GO" id="GO:0006508">
    <property type="term" value="P:proteolysis"/>
    <property type="evidence" value="ECO:0007669"/>
    <property type="project" value="UniProtKB-KW"/>
</dbReference>
<keyword evidence="10 12" id="KW-0472">Membrane</keyword>
<comment type="similarity">
    <text evidence="11">Belongs to the peptidase M48 family.</text>
</comment>
<evidence type="ECO:0000256" key="1">
    <source>
        <dbReference type="ARBA" id="ARBA00004651"/>
    </source>
</evidence>
<keyword evidence="8 12" id="KW-1133">Transmembrane helix</keyword>
<dbReference type="InterPro" id="IPR001915">
    <property type="entry name" value="Peptidase_M48"/>
</dbReference>
<comment type="subcellular location">
    <subcellularLocation>
        <location evidence="1">Cell membrane</location>
        <topology evidence="1">Multi-pass membrane protein</topology>
    </subcellularLocation>
</comment>
<evidence type="ECO:0000256" key="10">
    <source>
        <dbReference type="ARBA" id="ARBA00023136"/>
    </source>
</evidence>
<keyword evidence="6 11" id="KW-0378">Hydrolase</keyword>
<keyword evidence="9 11" id="KW-0482">Metalloprotease</keyword>
<feature type="domain" description="Peptidase M48" evidence="13">
    <location>
        <begin position="70"/>
        <end position="156"/>
    </location>
</feature>
<keyword evidence="5" id="KW-0479">Metal-binding</keyword>
<feature type="transmembrane region" description="Helical" evidence="12">
    <location>
        <begin position="17"/>
        <end position="36"/>
    </location>
</feature>
<dbReference type="CDD" id="cd07325">
    <property type="entry name" value="M48_Ste24p_like"/>
    <property type="match status" value="1"/>
</dbReference>
<name>A0A947CZK5_HYDSH</name>
<comment type="cofactor">
    <cofactor evidence="11">
        <name>Zn(2+)</name>
        <dbReference type="ChEBI" id="CHEBI:29105"/>
    </cofactor>
    <text evidence="11">Binds 1 zinc ion per subunit.</text>
</comment>
<dbReference type="Pfam" id="PF01435">
    <property type="entry name" value="Peptidase_M48"/>
    <property type="match status" value="2"/>
</dbReference>
<reference evidence="14" key="1">
    <citation type="journal article" date="2021" name="Microbiology">
        <title>Metagenomic Analysis of the Microbial Community in the Underground Coal Fire Area (Kemerovo Region, Russia) Revealed Predominance of Thermophilic Members of the Phyla Deinococcus-thermus, Aquificae, and Firmicutes.</title>
        <authorList>
            <person name="Kadnikov V."/>
            <person name="Mardanov A.V."/>
            <person name="Beletsky A.V."/>
            <person name="Karnachuk O.V."/>
            <person name="Ravin N.V."/>
        </authorList>
    </citation>
    <scope>NUCLEOTIDE SEQUENCE</scope>
    <source>
        <strain evidence="14">RBS10-49</strain>
    </source>
</reference>
<organism evidence="14 15">
    <name type="scientific">Hydrogenibacillus schlegelii</name>
    <name type="common">Bacillus schlegelii</name>
    <dbReference type="NCBI Taxonomy" id="1484"/>
    <lineage>
        <taxon>Bacteria</taxon>
        <taxon>Bacillati</taxon>
        <taxon>Bacillota</taxon>
        <taxon>Bacilli</taxon>
        <taxon>Bacillales</taxon>
        <taxon>Bacillales Family X. Incertae Sedis</taxon>
        <taxon>Hydrogenibacillus</taxon>
    </lineage>
</organism>